<evidence type="ECO:0000256" key="1">
    <source>
        <dbReference type="SAM" id="MobiDB-lite"/>
    </source>
</evidence>
<gene>
    <name evidence="2" type="ORF">C2G38_2151896</name>
</gene>
<accession>A0A397W991</accession>
<dbReference type="EMBL" id="QKWP01000006">
    <property type="protein sequence ID" value="RIB30751.1"/>
    <property type="molecule type" value="Genomic_DNA"/>
</dbReference>
<comment type="caution">
    <text evidence="2">The sequence shown here is derived from an EMBL/GenBank/DDBJ whole genome shotgun (WGS) entry which is preliminary data.</text>
</comment>
<name>A0A397W991_9GLOM</name>
<evidence type="ECO:0000313" key="3">
    <source>
        <dbReference type="Proteomes" id="UP000266673"/>
    </source>
</evidence>
<feature type="region of interest" description="Disordered" evidence="1">
    <location>
        <begin position="78"/>
        <end position="101"/>
    </location>
</feature>
<evidence type="ECO:0000313" key="2">
    <source>
        <dbReference type="EMBL" id="RIB30751.1"/>
    </source>
</evidence>
<reference evidence="2 3" key="1">
    <citation type="submission" date="2018-06" db="EMBL/GenBank/DDBJ databases">
        <title>Comparative genomics reveals the genomic features of Rhizophagus irregularis, R. cerebriforme, R. diaphanum and Gigaspora rosea, and their symbiotic lifestyle signature.</title>
        <authorList>
            <person name="Morin E."/>
            <person name="San Clemente H."/>
            <person name="Chen E.C.H."/>
            <person name="De La Providencia I."/>
            <person name="Hainaut M."/>
            <person name="Kuo A."/>
            <person name="Kohler A."/>
            <person name="Murat C."/>
            <person name="Tang N."/>
            <person name="Roy S."/>
            <person name="Loubradou J."/>
            <person name="Henrissat B."/>
            <person name="Grigoriev I.V."/>
            <person name="Corradi N."/>
            <person name="Roux C."/>
            <person name="Martin F.M."/>
        </authorList>
    </citation>
    <scope>NUCLEOTIDE SEQUENCE [LARGE SCALE GENOMIC DNA]</scope>
    <source>
        <strain evidence="2 3">DAOM 194757</strain>
    </source>
</reference>
<dbReference type="Proteomes" id="UP000266673">
    <property type="component" value="Unassembled WGS sequence"/>
</dbReference>
<feature type="compositionally biased region" description="Low complexity" evidence="1">
    <location>
        <begin position="84"/>
        <end position="96"/>
    </location>
</feature>
<sequence length="114" mass="13172">MKDPFRPIENIQVSTTIGSYKNHGAKPRKQIYINEDVDQEYNIFEHSVLSEISTSQNEDAVECTDSYSIRRRNTTRIRNKHRSFSQVSSNEQENNNGSAIKDSLEELFLEKGCD</sequence>
<protein>
    <submittedName>
        <fullName evidence="2">Uncharacterized protein</fullName>
    </submittedName>
</protein>
<dbReference type="AlphaFoldDB" id="A0A397W991"/>
<proteinExistence type="predicted"/>
<keyword evidence="3" id="KW-1185">Reference proteome</keyword>
<organism evidence="2 3">
    <name type="scientific">Gigaspora rosea</name>
    <dbReference type="NCBI Taxonomy" id="44941"/>
    <lineage>
        <taxon>Eukaryota</taxon>
        <taxon>Fungi</taxon>
        <taxon>Fungi incertae sedis</taxon>
        <taxon>Mucoromycota</taxon>
        <taxon>Glomeromycotina</taxon>
        <taxon>Glomeromycetes</taxon>
        <taxon>Diversisporales</taxon>
        <taxon>Gigasporaceae</taxon>
        <taxon>Gigaspora</taxon>
    </lineage>
</organism>